<accession>A0A368LHJ5</accession>
<dbReference type="EMBL" id="QPGL01000002">
    <property type="protein sequence ID" value="RCS70229.1"/>
    <property type="molecule type" value="Genomic_DNA"/>
</dbReference>
<proteinExistence type="predicted"/>
<comment type="caution">
    <text evidence="1">The sequence shown here is derived from an EMBL/GenBank/DDBJ whole genome shotgun (WGS) entry which is preliminary data.</text>
</comment>
<organism evidence="1 2">
    <name type="scientific">Vibrio casei</name>
    <dbReference type="NCBI Taxonomy" id="673372"/>
    <lineage>
        <taxon>Bacteria</taxon>
        <taxon>Pseudomonadati</taxon>
        <taxon>Pseudomonadota</taxon>
        <taxon>Gammaproteobacteria</taxon>
        <taxon>Vibrionales</taxon>
        <taxon>Vibrionaceae</taxon>
        <taxon>Vibrio</taxon>
    </lineage>
</organism>
<reference evidence="1 2" key="1">
    <citation type="journal article" date="2017" name="Elife">
        <title>Extensive horizontal gene transfer in cheese-associated bacteria.</title>
        <authorList>
            <person name="Bonham K.S."/>
            <person name="Wolfe B.E."/>
            <person name="Dutton R.J."/>
        </authorList>
    </citation>
    <scope>NUCLEOTIDE SEQUENCE [LARGE SCALE GENOMIC DNA]</scope>
    <source>
        <strain evidence="1 2">JB196</strain>
    </source>
</reference>
<evidence type="ECO:0000313" key="2">
    <source>
        <dbReference type="Proteomes" id="UP000252479"/>
    </source>
</evidence>
<sequence length="151" mass="16195">MNKFKLIGLALIFAGTLNGCGSLNNTLAEKSKTVEYYRIFDIQTDSDRATVINAASNGLGQNINSANESTPIPNFSTPPKQSGRFLLVNPFAGSNMASLAAANGVSLKVATCDGAVWVAQAIREIQDSSTLKLTSCLWQYESKRAVNPTYQ</sequence>
<gene>
    <name evidence="1" type="ORF">CIK83_12265</name>
</gene>
<evidence type="ECO:0008006" key="3">
    <source>
        <dbReference type="Google" id="ProtNLM"/>
    </source>
</evidence>
<protein>
    <recommendedName>
        <fullName evidence="3">Lipoprotein</fullName>
    </recommendedName>
</protein>
<keyword evidence="2" id="KW-1185">Reference proteome</keyword>
<dbReference type="Proteomes" id="UP000252479">
    <property type="component" value="Unassembled WGS sequence"/>
</dbReference>
<name>A0A368LHJ5_9VIBR</name>
<dbReference type="RefSeq" id="WP_086959844.1">
    <property type="nucleotide sequence ID" value="NZ_FUKS01000020.1"/>
</dbReference>
<dbReference type="GeneID" id="303189695"/>
<dbReference type="AlphaFoldDB" id="A0A368LHJ5"/>
<evidence type="ECO:0000313" key="1">
    <source>
        <dbReference type="EMBL" id="RCS70229.1"/>
    </source>
</evidence>